<feature type="binding site" evidence="8">
    <location>
        <position position="49"/>
    </location>
    <ligand>
        <name>S-adenosyl-L-methionine</name>
        <dbReference type="ChEBI" id="CHEBI:59789"/>
    </ligand>
</feature>
<proteinExistence type="inferred from homology"/>
<dbReference type="SUPFAM" id="SSF53335">
    <property type="entry name" value="S-adenosyl-L-methionine-dependent methyltransferases"/>
    <property type="match status" value="1"/>
</dbReference>
<dbReference type="Pfam" id="PF00398">
    <property type="entry name" value="RrnaAD"/>
    <property type="match status" value="1"/>
</dbReference>
<feature type="binding site" evidence="8">
    <location>
        <position position="125"/>
    </location>
    <ligand>
        <name>S-adenosyl-L-methionine</name>
        <dbReference type="ChEBI" id="CHEBI:59789"/>
    </ligand>
</feature>
<comment type="catalytic activity">
    <reaction evidence="7">
        <text>adenosine(1779)/adenosine(1780) in 18S rRNA + 4 S-adenosyl-L-methionine = N(6)-dimethyladenosine(1779)/N(6)-dimethyladenosine(1780) in 18S rRNA + 4 S-adenosyl-L-homocysteine + 4 H(+)</text>
        <dbReference type="Rhea" id="RHEA:42780"/>
        <dbReference type="Rhea" id="RHEA-COMP:10234"/>
        <dbReference type="Rhea" id="RHEA-COMP:10236"/>
        <dbReference type="ChEBI" id="CHEBI:15378"/>
        <dbReference type="ChEBI" id="CHEBI:57856"/>
        <dbReference type="ChEBI" id="CHEBI:59789"/>
        <dbReference type="ChEBI" id="CHEBI:74411"/>
        <dbReference type="ChEBI" id="CHEBI:74493"/>
        <dbReference type="EC" id="2.1.1.183"/>
    </reaction>
</comment>
<dbReference type="EMBL" id="DF849951">
    <property type="protein sequence ID" value="GAT60483.1"/>
    <property type="molecule type" value="Genomic_DNA"/>
</dbReference>
<feature type="domain" description="Ribosomal RNA adenine methylase transferase N-terminal" evidence="11">
    <location>
        <begin position="56"/>
        <end position="225"/>
    </location>
</feature>
<feature type="binding site" evidence="8">
    <location>
        <position position="140"/>
    </location>
    <ligand>
        <name>S-adenosyl-L-methionine</name>
        <dbReference type="ChEBI" id="CHEBI:59789"/>
    </ligand>
</feature>
<organism evidence="12 13">
    <name type="scientific">Mycena chlorophos</name>
    <name type="common">Agaric fungus</name>
    <name type="synonym">Agaricus chlorophos</name>
    <dbReference type="NCBI Taxonomy" id="658473"/>
    <lineage>
        <taxon>Eukaryota</taxon>
        <taxon>Fungi</taxon>
        <taxon>Dikarya</taxon>
        <taxon>Basidiomycota</taxon>
        <taxon>Agaricomycotina</taxon>
        <taxon>Agaricomycetes</taxon>
        <taxon>Agaricomycetidae</taxon>
        <taxon>Agaricales</taxon>
        <taxon>Marasmiineae</taxon>
        <taxon>Mycenaceae</taxon>
        <taxon>Mycena</taxon>
    </lineage>
</organism>
<keyword evidence="3 8" id="KW-0489">Methyltransferase</keyword>
<evidence type="ECO:0000256" key="8">
    <source>
        <dbReference type="PROSITE-ProRule" id="PRU01026"/>
    </source>
</evidence>
<evidence type="ECO:0000256" key="5">
    <source>
        <dbReference type="ARBA" id="ARBA00022691"/>
    </source>
</evidence>
<evidence type="ECO:0000256" key="2">
    <source>
        <dbReference type="ARBA" id="ARBA00022552"/>
    </source>
</evidence>
<keyword evidence="5 8" id="KW-0949">S-adenosyl-L-methionine</keyword>
<evidence type="ECO:0000256" key="4">
    <source>
        <dbReference type="ARBA" id="ARBA00022679"/>
    </source>
</evidence>
<feature type="binding site" evidence="8">
    <location>
        <position position="76"/>
    </location>
    <ligand>
        <name>S-adenosyl-L-methionine</name>
        <dbReference type="ChEBI" id="CHEBI:59789"/>
    </ligand>
</feature>
<comment type="function">
    <text evidence="1">Specifically dimethylates two adjacent adenosines in the loop of a conserved hairpin near the 3'-end of 18S rRNA in the 40S particle.</text>
</comment>
<feature type="compositionally biased region" description="Low complexity" evidence="10">
    <location>
        <begin position="16"/>
        <end position="34"/>
    </location>
</feature>
<dbReference type="InterPro" id="IPR011530">
    <property type="entry name" value="rRNA_adenine_dimethylase"/>
</dbReference>
<reference evidence="12" key="1">
    <citation type="submission" date="2014-09" db="EMBL/GenBank/DDBJ databases">
        <title>Genome sequence of the luminous mushroom Mycena chlorophos for searching fungal bioluminescence genes.</title>
        <authorList>
            <person name="Tanaka Y."/>
            <person name="Kasuga D."/>
            <person name="Oba Y."/>
            <person name="Hase S."/>
            <person name="Sato K."/>
            <person name="Oba Y."/>
            <person name="Sakakibara Y."/>
        </authorList>
    </citation>
    <scope>NUCLEOTIDE SEQUENCE</scope>
</reference>
<dbReference type="SMART" id="SM00650">
    <property type="entry name" value="rADc"/>
    <property type="match status" value="1"/>
</dbReference>
<dbReference type="NCBIfam" id="TIGR00755">
    <property type="entry name" value="ksgA"/>
    <property type="match status" value="1"/>
</dbReference>
<keyword evidence="2 9" id="KW-0698">rRNA processing</keyword>
<evidence type="ECO:0000313" key="13">
    <source>
        <dbReference type="Proteomes" id="UP000815677"/>
    </source>
</evidence>
<feature type="binding site" evidence="8">
    <location>
        <position position="97"/>
    </location>
    <ligand>
        <name>S-adenosyl-L-methionine</name>
        <dbReference type="ChEBI" id="CHEBI:59789"/>
    </ligand>
</feature>
<dbReference type="InterPro" id="IPR029063">
    <property type="entry name" value="SAM-dependent_MTases_sf"/>
</dbReference>
<evidence type="ECO:0000259" key="11">
    <source>
        <dbReference type="SMART" id="SM00650"/>
    </source>
</evidence>
<dbReference type="InterPro" id="IPR020596">
    <property type="entry name" value="rRNA_Ade_Mease_Trfase_CS"/>
</dbReference>
<dbReference type="Gene3D" id="3.40.50.150">
    <property type="entry name" value="Vaccinia Virus protein VP39"/>
    <property type="match status" value="1"/>
</dbReference>
<dbReference type="PANTHER" id="PTHR11727:SF7">
    <property type="entry name" value="DIMETHYLADENOSINE TRANSFERASE-RELATED"/>
    <property type="match status" value="1"/>
</dbReference>
<dbReference type="PANTHER" id="PTHR11727">
    <property type="entry name" value="DIMETHYLADENOSINE TRANSFERASE"/>
    <property type="match status" value="1"/>
</dbReference>
<feature type="compositionally biased region" description="Basic and acidic residues" evidence="10">
    <location>
        <begin position="1"/>
        <end position="10"/>
    </location>
</feature>
<evidence type="ECO:0000256" key="7">
    <source>
        <dbReference type="ARBA" id="ARBA00049478"/>
    </source>
</evidence>
<feature type="binding site" evidence="8">
    <location>
        <position position="51"/>
    </location>
    <ligand>
        <name>S-adenosyl-L-methionine</name>
        <dbReference type="ChEBI" id="CHEBI:59789"/>
    </ligand>
</feature>
<accession>A0ABQ0MAZ4</accession>
<feature type="region of interest" description="Disordered" evidence="10">
    <location>
        <begin position="1"/>
        <end position="39"/>
    </location>
</feature>
<evidence type="ECO:0000256" key="3">
    <source>
        <dbReference type="ARBA" id="ARBA00022603"/>
    </source>
</evidence>
<name>A0ABQ0MAZ4_MYCCL</name>
<dbReference type="Gene3D" id="1.10.8.480">
    <property type="match status" value="1"/>
</dbReference>
<dbReference type="PROSITE" id="PS51689">
    <property type="entry name" value="SAM_RNA_A_N6_MT"/>
    <property type="match status" value="1"/>
</dbReference>
<evidence type="ECO:0000313" key="12">
    <source>
        <dbReference type="EMBL" id="GAT60483.1"/>
    </source>
</evidence>
<evidence type="ECO:0000256" key="9">
    <source>
        <dbReference type="RuleBase" id="RU362106"/>
    </source>
</evidence>
<dbReference type="EC" id="2.1.1.-" evidence="9"/>
<protein>
    <recommendedName>
        <fullName evidence="9">rRNA adenine N(6)-methyltransferase</fullName>
        <ecNumber evidence="9">2.1.1.-</ecNumber>
    </recommendedName>
</protein>
<keyword evidence="6 8" id="KW-0694">RNA-binding</keyword>
<keyword evidence="13" id="KW-1185">Reference proteome</keyword>
<evidence type="ECO:0000256" key="10">
    <source>
        <dbReference type="SAM" id="MobiDB-lite"/>
    </source>
</evidence>
<comment type="similarity">
    <text evidence="8 9">Belongs to the class I-like SAM-binding methyltransferase superfamily. rRNA adenine N(6)-methyltransferase family.</text>
</comment>
<gene>
    <name evidence="12" type="ORF">MCHLO_16616</name>
</gene>
<dbReference type="CDD" id="cd02440">
    <property type="entry name" value="AdoMet_MTases"/>
    <property type="match status" value="1"/>
</dbReference>
<evidence type="ECO:0000256" key="1">
    <source>
        <dbReference type="ARBA" id="ARBA00002977"/>
    </source>
</evidence>
<evidence type="ECO:0000256" key="6">
    <source>
        <dbReference type="ARBA" id="ARBA00022884"/>
    </source>
</evidence>
<dbReference type="InterPro" id="IPR001737">
    <property type="entry name" value="KsgA/Erm"/>
</dbReference>
<sequence>MPRATSDKFTRAHQPSAKASSSKTASSSKDASTAGARNPIFKTEQFGQHILKNPLVAQGIVDKADLRATDHVLEVGPGTGNLTVRILEKAKHVTAVEFDPRMAAELTKRVQGKPEANKLFITIGDFVKADLPYFDVCISNTPYQISSPLVFRLLSHRPLPRVCILMFQREFALRLVARPGTELWSRLSANVQLYAKVDHIMNVSKNNFRPPPNVESSVVRIVPLDPPPPIKFEEFDGLTRILFSRRNKTVHGNFMAKGVVDMLEKNWRTWCAESGKMVEDDATMKVRVEEVLSQTGFSESRAAKMDLDDLLKLLSAFHDIGKYTWNASTINAPTVVYCLPCSWTFGSRHSTRQLPPHLRRGFWRKQRLEGDLQEHPKQRAAGRRMRHLRVYAGSWGRLKEYPTSLHLRLISQLDIELQTVRVRLQRLEERYKYQYSSAYDKGNCRMSYAPQHAAEPAQEARHG</sequence>
<dbReference type="PROSITE" id="PS01131">
    <property type="entry name" value="RRNA_A_DIMETH"/>
    <property type="match status" value="1"/>
</dbReference>
<dbReference type="Proteomes" id="UP000815677">
    <property type="component" value="Unassembled WGS sequence"/>
</dbReference>
<keyword evidence="4 8" id="KW-0808">Transferase</keyword>
<dbReference type="InterPro" id="IPR020598">
    <property type="entry name" value="rRNA_Ade_methylase_Trfase_N"/>
</dbReference>